<feature type="region of interest" description="Disordered" evidence="1">
    <location>
        <begin position="72"/>
        <end position="95"/>
    </location>
</feature>
<protein>
    <submittedName>
        <fullName evidence="2">Uncharacterized protein</fullName>
    </submittedName>
</protein>
<dbReference type="OrthoDB" id="7700903at2759"/>
<organism evidence="2 3">
    <name type="scientific">Trichomalopsis sarcophagae</name>
    <dbReference type="NCBI Taxonomy" id="543379"/>
    <lineage>
        <taxon>Eukaryota</taxon>
        <taxon>Metazoa</taxon>
        <taxon>Ecdysozoa</taxon>
        <taxon>Arthropoda</taxon>
        <taxon>Hexapoda</taxon>
        <taxon>Insecta</taxon>
        <taxon>Pterygota</taxon>
        <taxon>Neoptera</taxon>
        <taxon>Endopterygota</taxon>
        <taxon>Hymenoptera</taxon>
        <taxon>Apocrita</taxon>
        <taxon>Proctotrupomorpha</taxon>
        <taxon>Chalcidoidea</taxon>
        <taxon>Pteromalidae</taxon>
        <taxon>Pteromalinae</taxon>
        <taxon>Trichomalopsis</taxon>
    </lineage>
</organism>
<accession>A0A232F5J2</accession>
<comment type="caution">
    <text evidence="2">The sequence shown here is derived from an EMBL/GenBank/DDBJ whole genome shotgun (WGS) entry which is preliminary data.</text>
</comment>
<name>A0A232F5J2_9HYME</name>
<evidence type="ECO:0000313" key="2">
    <source>
        <dbReference type="EMBL" id="OXU25749.1"/>
    </source>
</evidence>
<sequence length="291" mass="33601">MSSEEFCLVLPSNSSMKYFPDNTTSCFNTELSHEVRLSGNWAVTLTEIHIPCTMVNIQKDECEIIFTKTSSSGSTTITANDNDEKHKHKKKQKKREYSDTFFPPGIYDSLKDLAEAINNVRELHGYLLIALSKKKRGYYNIRKICECKEAHYYSFSEKVKRIFGFENEKYRLEDFINLKLQSPESRYKTITRNRPACLASAISDQFFVYSDICIPYTVGDIQASLLRIVVLDNSKYKLGVTMVKQFAPPNYMPVLNNTFQNVTIDTKDQHGIHIPFEYGTLTVTLHFKRCQ</sequence>
<reference evidence="2 3" key="1">
    <citation type="journal article" date="2017" name="Curr. Biol.">
        <title>The Evolution of Venom by Co-option of Single-Copy Genes.</title>
        <authorList>
            <person name="Martinson E.O."/>
            <person name="Mrinalini"/>
            <person name="Kelkar Y.D."/>
            <person name="Chang C.H."/>
            <person name="Werren J.H."/>
        </authorList>
    </citation>
    <scope>NUCLEOTIDE SEQUENCE [LARGE SCALE GENOMIC DNA]</scope>
    <source>
        <strain evidence="2 3">Alberta</strain>
        <tissue evidence="2">Whole body</tissue>
    </source>
</reference>
<dbReference type="EMBL" id="NNAY01000953">
    <property type="protein sequence ID" value="OXU25749.1"/>
    <property type="molecule type" value="Genomic_DNA"/>
</dbReference>
<gene>
    <name evidence="2" type="ORF">TSAR_016912</name>
</gene>
<dbReference type="Proteomes" id="UP000215335">
    <property type="component" value="Unassembled WGS sequence"/>
</dbReference>
<keyword evidence="3" id="KW-1185">Reference proteome</keyword>
<proteinExistence type="predicted"/>
<evidence type="ECO:0000256" key="1">
    <source>
        <dbReference type="SAM" id="MobiDB-lite"/>
    </source>
</evidence>
<evidence type="ECO:0000313" key="3">
    <source>
        <dbReference type="Proteomes" id="UP000215335"/>
    </source>
</evidence>
<dbReference type="AlphaFoldDB" id="A0A232F5J2"/>